<reference evidence="2 3" key="1">
    <citation type="submission" date="2021-06" db="EMBL/GenBank/DDBJ databases">
        <authorList>
            <person name="Palmer J.M."/>
        </authorList>
    </citation>
    <scope>NUCLEOTIDE SEQUENCE [LARGE SCALE GENOMIC DNA]</scope>
    <source>
        <strain evidence="2 3">MEX-2019</strain>
        <tissue evidence="2">Muscle</tissue>
    </source>
</reference>
<name>A0AAV9RHD4_9TELE</name>
<organism evidence="2 3">
    <name type="scientific">Crenichthys baileyi</name>
    <name type="common">White River springfish</name>
    <dbReference type="NCBI Taxonomy" id="28760"/>
    <lineage>
        <taxon>Eukaryota</taxon>
        <taxon>Metazoa</taxon>
        <taxon>Chordata</taxon>
        <taxon>Craniata</taxon>
        <taxon>Vertebrata</taxon>
        <taxon>Euteleostomi</taxon>
        <taxon>Actinopterygii</taxon>
        <taxon>Neopterygii</taxon>
        <taxon>Teleostei</taxon>
        <taxon>Neoteleostei</taxon>
        <taxon>Acanthomorphata</taxon>
        <taxon>Ovalentaria</taxon>
        <taxon>Atherinomorphae</taxon>
        <taxon>Cyprinodontiformes</taxon>
        <taxon>Goodeidae</taxon>
        <taxon>Crenichthys</taxon>
    </lineage>
</organism>
<feature type="compositionally biased region" description="Basic and acidic residues" evidence="1">
    <location>
        <begin position="47"/>
        <end position="57"/>
    </location>
</feature>
<dbReference type="EMBL" id="JAHHUM010001828">
    <property type="protein sequence ID" value="KAK5608302.1"/>
    <property type="molecule type" value="Genomic_DNA"/>
</dbReference>
<comment type="caution">
    <text evidence="2">The sequence shown here is derived from an EMBL/GenBank/DDBJ whole genome shotgun (WGS) entry which is preliminary data.</text>
</comment>
<accession>A0AAV9RHD4</accession>
<sequence>MQGMPVTQHCRTQTLVNPVAKCLYKPLAARAPSPGEETPQPGIDLPRNSEEPSERGHSAMTTGCVVGRCCFAAAFNEVLIRRCLKGAEDQCRDARLLTLLVRPGSSSSSLP</sequence>
<evidence type="ECO:0000313" key="2">
    <source>
        <dbReference type="EMBL" id="KAK5608302.1"/>
    </source>
</evidence>
<dbReference type="AlphaFoldDB" id="A0AAV9RHD4"/>
<evidence type="ECO:0000313" key="3">
    <source>
        <dbReference type="Proteomes" id="UP001311232"/>
    </source>
</evidence>
<gene>
    <name evidence="2" type="ORF">CRENBAI_001170</name>
</gene>
<feature type="region of interest" description="Disordered" evidence="1">
    <location>
        <begin position="30"/>
        <end position="57"/>
    </location>
</feature>
<evidence type="ECO:0000256" key="1">
    <source>
        <dbReference type="SAM" id="MobiDB-lite"/>
    </source>
</evidence>
<dbReference type="Proteomes" id="UP001311232">
    <property type="component" value="Unassembled WGS sequence"/>
</dbReference>
<keyword evidence="3" id="KW-1185">Reference proteome</keyword>
<protein>
    <submittedName>
        <fullName evidence="2">Uncharacterized protein</fullName>
    </submittedName>
</protein>
<proteinExistence type="predicted"/>